<reference evidence="1 2" key="2">
    <citation type="journal article" date="2010" name="Stand. Genomic Sci.">
        <title>Complete genome sequence of Sebaldella termitidis type strain (NCTC 11300).</title>
        <authorList>
            <person name="Harmon-Smith M."/>
            <person name="Celia L."/>
            <person name="Chertkov O."/>
            <person name="Lapidus A."/>
            <person name="Copeland A."/>
            <person name="Glavina Del Rio T."/>
            <person name="Nolan M."/>
            <person name="Lucas S."/>
            <person name="Tice H."/>
            <person name="Cheng J.F."/>
            <person name="Han C."/>
            <person name="Detter J.C."/>
            <person name="Bruce D."/>
            <person name="Goodwin L."/>
            <person name="Pitluck S."/>
            <person name="Pati A."/>
            <person name="Liolios K."/>
            <person name="Ivanova N."/>
            <person name="Mavromatis K."/>
            <person name="Mikhailova N."/>
            <person name="Chen A."/>
            <person name="Palaniappan K."/>
            <person name="Land M."/>
            <person name="Hauser L."/>
            <person name="Chang Y.J."/>
            <person name="Jeffries C.D."/>
            <person name="Brettin T."/>
            <person name="Goker M."/>
            <person name="Beck B."/>
            <person name="Bristow J."/>
            <person name="Eisen J.A."/>
            <person name="Markowitz V."/>
            <person name="Hugenholtz P."/>
            <person name="Kyrpides N.C."/>
            <person name="Klenk H.P."/>
            <person name="Chen F."/>
        </authorList>
    </citation>
    <scope>NUCLEOTIDE SEQUENCE [LARGE SCALE GENOMIC DNA]</scope>
    <source>
        <strain evidence="2">ATCC 33386 / NCTC 11300</strain>
    </source>
</reference>
<dbReference type="Pfam" id="PF13644">
    <property type="entry name" value="DKNYY"/>
    <property type="match status" value="1"/>
</dbReference>
<dbReference type="KEGG" id="str:Sterm_0515"/>
<name>D1AN13_SEBTE</name>
<reference evidence="2" key="1">
    <citation type="submission" date="2009-09" db="EMBL/GenBank/DDBJ databases">
        <title>The complete chromosome of Sebaldella termitidis ATCC 33386.</title>
        <authorList>
            <consortium name="US DOE Joint Genome Institute (JGI-PGF)"/>
            <person name="Lucas S."/>
            <person name="Copeland A."/>
            <person name="Lapidus A."/>
            <person name="Glavina del Rio T."/>
            <person name="Dalin E."/>
            <person name="Tice H."/>
            <person name="Bruce D."/>
            <person name="Goodwin L."/>
            <person name="Pitluck S."/>
            <person name="Kyrpides N."/>
            <person name="Mavromatis K."/>
            <person name="Ivanova N."/>
            <person name="Mikhailova N."/>
            <person name="Sims D."/>
            <person name="Meincke L."/>
            <person name="Brettin T."/>
            <person name="Detter J.C."/>
            <person name="Han C."/>
            <person name="Larimer F."/>
            <person name="Land M."/>
            <person name="Hauser L."/>
            <person name="Markowitz V."/>
            <person name="Cheng J.F."/>
            <person name="Hugenholtz P."/>
            <person name="Woyke T."/>
            <person name="Wu D."/>
            <person name="Eisen J.A."/>
        </authorList>
    </citation>
    <scope>NUCLEOTIDE SEQUENCE [LARGE SCALE GENOMIC DNA]</scope>
    <source>
        <strain evidence="2">ATCC 33386 / NCTC 11300</strain>
    </source>
</reference>
<sequence>MRKLFLITILFFFTTFNFIINARQVESFGYWVKGNTVYYTDLEIIDADPDSFENIPSSYLYGKDKNSVYFLSTKILGADLETFKVLELYYSLDKDSVFYKETKIDGADPKTFNYIDDKNFFDKNFKYKILYSTQFGAYEYIIDKTPLN</sequence>
<accession>D1AN13</accession>
<evidence type="ECO:0000313" key="1">
    <source>
        <dbReference type="EMBL" id="ACZ07389.1"/>
    </source>
</evidence>
<dbReference type="Proteomes" id="UP000000845">
    <property type="component" value="Chromosome"/>
</dbReference>
<gene>
    <name evidence="1" type="ordered locus">Sterm_0515</name>
</gene>
<dbReference type="STRING" id="526218.Sterm_0515"/>
<organism evidence="1 2">
    <name type="scientific">Sebaldella termitidis (strain ATCC 33386 / NCTC 11300)</name>
    <dbReference type="NCBI Taxonomy" id="526218"/>
    <lineage>
        <taxon>Bacteria</taxon>
        <taxon>Fusobacteriati</taxon>
        <taxon>Fusobacteriota</taxon>
        <taxon>Fusobacteriia</taxon>
        <taxon>Fusobacteriales</taxon>
        <taxon>Leptotrichiaceae</taxon>
        <taxon>Sebaldella</taxon>
    </lineage>
</organism>
<protein>
    <submittedName>
        <fullName evidence="1">Uncharacterized protein</fullName>
    </submittedName>
</protein>
<dbReference type="HOGENOM" id="CLU_1685369_0_0_0"/>
<dbReference type="RefSeq" id="WP_012859987.1">
    <property type="nucleotide sequence ID" value="NC_013517.1"/>
</dbReference>
<dbReference type="EMBL" id="CP001739">
    <property type="protein sequence ID" value="ACZ07389.1"/>
    <property type="molecule type" value="Genomic_DNA"/>
</dbReference>
<dbReference type="InterPro" id="IPR027375">
    <property type="entry name" value="DKNYY"/>
</dbReference>
<dbReference type="AlphaFoldDB" id="D1AN13"/>
<proteinExistence type="predicted"/>
<evidence type="ECO:0000313" key="2">
    <source>
        <dbReference type="Proteomes" id="UP000000845"/>
    </source>
</evidence>
<keyword evidence="2" id="KW-1185">Reference proteome</keyword>